<feature type="domain" description="NADP-dependent oxidoreductase" evidence="2">
    <location>
        <begin position="34"/>
        <end position="314"/>
    </location>
</feature>
<evidence type="ECO:0000313" key="4">
    <source>
        <dbReference type="Proteomes" id="UP000000845"/>
    </source>
</evidence>
<evidence type="ECO:0000313" key="3">
    <source>
        <dbReference type="EMBL" id="ACZ08067.1"/>
    </source>
</evidence>
<keyword evidence="1" id="KW-0560">Oxidoreductase</keyword>
<dbReference type="GO" id="GO:0016491">
    <property type="term" value="F:oxidoreductase activity"/>
    <property type="evidence" value="ECO:0007669"/>
    <property type="project" value="UniProtKB-KW"/>
</dbReference>
<protein>
    <submittedName>
        <fullName evidence="3">Aldo/keto reductase</fullName>
    </submittedName>
</protein>
<dbReference type="InterPro" id="IPR036812">
    <property type="entry name" value="NAD(P)_OxRdtase_dom_sf"/>
</dbReference>
<dbReference type="InterPro" id="IPR023210">
    <property type="entry name" value="NADP_OxRdtase_dom"/>
</dbReference>
<evidence type="ECO:0000259" key="2">
    <source>
        <dbReference type="Pfam" id="PF00248"/>
    </source>
</evidence>
<dbReference type="Pfam" id="PF00248">
    <property type="entry name" value="Aldo_ket_red"/>
    <property type="match status" value="1"/>
</dbReference>
<sequence length="316" mass="35903">MNYINVKGYKDGKEIQIKCSQLVLGASDFLRIDNMDFAAPVLDKFIELGGNTFDTARQYRHSEKALAEWIEMRNIRDDIVILTKGCHPTREEPKKARVTPQAITEDLLVSLETLKTDHVELYALHRDDESVPVGPIMEILNEHIHSGKIYAIGASNWELPRIIEANKYAEEHGLIGFTFNSPNLSLAKCRKPRWEGCVSADSAMISWHEKTKLPLFSWSAQAGGFFSGRFTRENKDDQEMVDVFYNDDNWERYDRAVKMAENKGLTPIQTALAYVLNQKFPTTAVIGPENITELISSYNGSKLSLTAKEVDWLDLK</sequence>
<dbReference type="eggNOG" id="COG0667">
    <property type="taxonomic scope" value="Bacteria"/>
</dbReference>
<dbReference type="Gene3D" id="3.20.20.100">
    <property type="entry name" value="NADP-dependent oxidoreductase domain"/>
    <property type="match status" value="1"/>
</dbReference>
<organism evidence="3 4">
    <name type="scientific">Sebaldella termitidis (strain ATCC 33386 / NCTC 11300)</name>
    <dbReference type="NCBI Taxonomy" id="526218"/>
    <lineage>
        <taxon>Bacteria</taxon>
        <taxon>Fusobacteriati</taxon>
        <taxon>Fusobacteriota</taxon>
        <taxon>Fusobacteriia</taxon>
        <taxon>Fusobacteriales</taxon>
        <taxon>Leptotrichiaceae</taxon>
        <taxon>Sebaldella</taxon>
    </lineage>
</organism>
<name>D1AH33_SEBTE</name>
<reference evidence="4" key="1">
    <citation type="submission" date="2009-09" db="EMBL/GenBank/DDBJ databases">
        <title>The complete chromosome of Sebaldella termitidis ATCC 33386.</title>
        <authorList>
            <consortium name="US DOE Joint Genome Institute (JGI-PGF)"/>
            <person name="Lucas S."/>
            <person name="Copeland A."/>
            <person name="Lapidus A."/>
            <person name="Glavina del Rio T."/>
            <person name="Dalin E."/>
            <person name="Tice H."/>
            <person name="Bruce D."/>
            <person name="Goodwin L."/>
            <person name="Pitluck S."/>
            <person name="Kyrpides N."/>
            <person name="Mavromatis K."/>
            <person name="Ivanova N."/>
            <person name="Mikhailova N."/>
            <person name="Sims D."/>
            <person name="Meincke L."/>
            <person name="Brettin T."/>
            <person name="Detter J.C."/>
            <person name="Han C."/>
            <person name="Larimer F."/>
            <person name="Land M."/>
            <person name="Hauser L."/>
            <person name="Markowitz V."/>
            <person name="Cheng J.F."/>
            <person name="Hugenholtz P."/>
            <person name="Woyke T."/>
            <person name="Wu D."/>
            <person name="Eisen J.A."/>
        </authorList>
    </citation>
    <scope>NUCLEOTIDE SEQUENCE [LARGE SCALE GENOMIC DNA]</scope>
    <source>
        <strain evidence="4">ATCC 33386 / NCTC 11300</strain>
    </source>
</reference>
<keyword evidence="4" id="KW-1185">Reference proteome</keyword>
<dbReference type="InterPro" id="IPR050523">
    <property type="entry name" value="AKR_Detox_Biosynth"/>
</dbReference>
<dbReference type="Proteomes" id="UP000000845">
    <property type="component" value="Chromosome"/>
</dbReference>
<gene>
    <name evidence="3" type="ordered locus">Sterm_1199</name>
</gene>
<evidence type="ECO:0000256" key="1">
    <source>
        <dbReference type="ARBA" id="ARBA00023002"/>
    </source>
</evidence>
<dbReference type="PANTHER" id="PTHR43364:SF4">
    <property type="entry name" value="NAD(P)-LINKED OXIDOREDUCTASE SUPERFAMILY PROTEIN"/>
    <property type="match status" value="1"/>
</dbReference>
<dbReference type="HOGENOM" id="CLU_023205_2_0_0"/>
<reference evidence="3 4" key="2">
    <citation type="journal article" date="2010" name="Stand. Genomic Sci.">
        <title>Complete genome sequence of Sebaldella termitidis type strain (NCTC 11300).</title>
        <authorList>
            <person name="Harmon-Smith M."/>
            <person name="Celia L."/>
            <person name="Chertkov O."/>
            <person name="Lapidus A."/>
            <person name="Copeland A."/>
            <person name="Glavina Del Rio T."/>
            <person name="Nolan M."/>
            <person name="Lucas S."/>
            <person name="Tice H."/>
            <person name="Cheng J.F."/>
            <person name="Han C."/>
            <person name="Detter J.C."/>
            <person name="Bruce D."/>
            <person name="Goodwin L."/>
            <person name="Pitluck S."/>
            <person name="Pati A."/>
            <person name="Liolios K."/>
            <person name="Ivanova N."/>
            <person name="Mavromatis K."/>
            <person name="Mikhailova N."/>
            <person name="Chen A."/>
            <person name="Palaniappan K."/>
            <person name="Land M."/>
            <person name="Hauser L."/>
            <person name="Chang Y.J."/>
            <person name="Jeffries C.D."/>
            <person name="Brettin T."/>
            <person name="Goker M."/>
            <person name="Beck B."/>
            <person name="Bristow J."/>
            <person name="Eisen J.A."/>
            <person name="Markowitz V."/>
            <person name="Hugenholtz P."/>
            <person name="Kyrpides N.C."/>
            <person name="Klenk H.P."/>
            <person name="Chen F."/>
        </authorList>
    </citation>
    <scope>NUCLEOTIDE SEQUENCE [LARGE SCALE GENOMIC DNA]</scope>
    <source>
        <strain evidence="4">ATCC 33386 / NCTC 11300</strain>
    </source>
</reference>
<proteinExistence type="predicted"/>
<accession>D1AH33</accession>
<dbReference type="PANTHER" id="PTHR43364">
    <property type="entry name" value="NADH-SPECIFIC METHYLGLYOXAL REDUCTASE-RELATED"/>
    <property type="match status" value="1"/>
</dbReference>
<dbReference type="SUPFAM" id="SSF51430">
    <property type="entry name" value="NAD(P)-linked oxidoreductase"/>
    <property type="match status" value="1"/>
</dbReference>
<dbReference type="STRING" id="526218.Sterm_1199"/>
<dbReference type="AlphaFoldDB" id="D1AH33"/>
<dbReference type="GO" id="GO:0005829">
    <property type="term" value="C:cytosol"/>
    <property type="evidence" value="ECO:0007669"/>
    <property type="project" value="TreeGrafter"/>
</dbReference>
<dbReference type="EMBL" id="CP001739">
    <property type="protein sequence ID" value="ACZ08067.1"/>
    <property type="molecule type" value="Genomic_DNA"/>
</dbReference>
<dbReference type="KEGG" id="str:Sterm_1199"/>
<dbReference type="CDD" id="cd19082">
    <property type="entry name" value="AKR_AKR10A1_2"/>
    <property type="match status" value="1"/>
</dbReference>
<dbReference type="RefSeq" id="WP_012860663.1">
    <property type="nucleotide sequence ID" value="NC_013517.1"/>
</dbReference>